<dbReference type="Pfam" id="PF14321">
    <property type="entry name" value="DUF4382"/>
    <property type="match status" value="1"/>
</dbReference>
<reference evidence="3" key="1">
    <citation type="submission" date="2017-09" db="EMBL/GenBank/DDBJ databases">
        <authorList>
            <person name="Varghese N."/>
            <person name="Submissions S."/>
        </authorList>
    </citation>
    <scope>NUCLEOTIDE SEQUENCE [LARGE SCALE GENOMIC DNA]</scope>
    <source>
        <strain evidence="3">DSM 25885</strain>
    </source>
</reference>
<keyword evidence="2" id="KW-0378">Hydrolase</keyword>
<gene>
    <name evidence="2" type="ORF">SAMN06265377_2329</name>
</gene>
<evidence type="ECO:0000313" key="2">
    <source>
        <dbReference type="EMBL" id="SNZ00505.1"/>
    </source>
</evidence>
<dbReference type="AlphaFoldDB" id="A0A285MTJ1"/>
<dbReference type="EMBL" id="OBEH01000003">
    <property type="protein sequence ID" value="SNZ00505.1"/>
    <property type="molecule type" value="Genomic_DNA"/>
</dbReference>
<sequence length="301" mass="32537">MKIKFFFGFILATTLTFLNCSEDNNSGFDSTTGKLTVQLTDAPFPFDMVAEANVTVFKVEARKVDDDMDENAEDDSSEDDMGSDGNSPFIVLMEEEMDVNLLKLTNGVTEQLANLDVPVGTYDLIRIYVKGVNVVLADGRTFDLTVPSGQQTGIKVFIKPGITVAGGLSADLLLDFDVSRSFVPKGNIKTVDGIHGFNFKPVIKVSNLSTAGSLTGNVNSLEDEIQMALEGVQISVLAADTLNTSGFSDADGNYTIMGLEAGTYKVFAELEGYVKNDTLEVQITAANKTVQDFQLEKEVVE</sequence>
<dbReference type="InterPro" id="IPR025491">
    <property type="entry name" value="DUF4382"/>
</dbReference>
<protein>
    <submittedName>
        <fullName evidence="2">Carboxypeptidase regulatory-like domain-containing protein</fullName>
    </submittedName>
</protein>
<dbReference type="RefSeq" id="WP_097045958.1">
    <property type="nucleotide sequence ID" value="NZ_OBEH01000003.1"/>
</dbReference>
<dbReference type="GO" id="GO:0030246">
    <property type="term" value="F:carbohydrate binding"/>
    <property type="evidence" value="ECO:0007669"/>
    <property type="project" value="InterPro"/>
</dbReference>
<name>A0A285MTJ1_9FLAO</name>
<keyword evidence="2" id="KW-0121">Carboxypeptidase</keyword>
<dbReference type="Gene3D" id="2.60.40.1120">
    <property type="entry name" value="Carboxypeptidase-like, regulatory domain"/>
    <property type="match status" value="1"/>
</dbReference>
<accession>A0A285MTJ1</accession>
<feature type="domain" description="DUF4382" evidence="1">
    <location>
        <begin position="32"/>
        <end position="192"/>
    </location>
</feature>
<dbReference type="Pfam" id="PF13620">
    <property type="entry name" value="CarboxypepD_reg"/>
    <property type="match status" value="1"/>
</dbReference>
<organism evidence="2 3">
    <name type="scientific">Flagellimonas pacifica</name>
    <dbReference type="NCBI Taxonomy" id="1247520"/>
    <lineage>
        <taxon>Bacteria</taxon>
        <taxon>Pseudomonadati</taxon>
        <taxon>Bacteroidota</taxon>
        <taxon>Flavobacteriia</taxon>
        <taxon>Flavobacteriales</taxon>
        <taxon>Flavobacteriaceae</taxon>
        <taxon>Flagellimonas</taxon>
    </lineage>
</organism>
<evidence type="ECO:0000313" key="3">
    <source>
        <dbReference type="Proteomes" id="UP000219048"/>
    </source>
</evidence>
<evidence type="ECO:0000259" key="1">
    <source>
        <dbReference type="Pfam" id="PF14321"/>
    </source>
</evidence>
<dbReference type="InterPro" id="IPR013784">
    <property type="entry name" value="Carb-bd-like_fold"/>
</dbReference>
<dbReference type="GO" id="GO:0004180">
    <property type="term" value="F:carboxypeptidase activity"/>
    <property type="evidence" value="ECO:0007669"/>
    <property type="project" value="UniProtKB-KW"/>
</dbReference>
<dbReference type="SUPFAM" id="SSF49452">
    <property type="entry name" value="Starch-binding domain-like"/>
    <property type="match status" value="1"/>
</dbReference>
<keyword evidence="3" id="KW-1185">Reference proteome</keyword>
<dbReference type="OrthoDB" id="2111471at2"/>
<keyword evidence="2" id="KW-0645">Protease</keyword>
<dbReference type="Proteomes" id="UP000219048">
    <property type="component" value="Unassembled WGS sequence"/>
</dbReference>
<proteinExistence type="predicted"/>